<dbReference type="AlphaFoldDB" id="F3QJZ1"/>
<gene>
    <name evidence="1" type="ORF">HMPREF9439_01238</name>
</gene>
<keyword evidence="2" id="KW-1185">Reference proteome</keyword>
<evidence type="ECO:0000313" key="2">
    <source>
        <dbReference type="Proteomes" id="UP000005156"/>
    </source>
</evidence>
<dbReference type="HOGENOM" id="CLU_3293674_0_0_4"/>
<protein>
    <submittedName>
        <fullName evidence="1">Uncharacterized protein</fullName>
    </submittedName>
</protein>
<dbReference type="EMBL" id="AFBP01000032">
    <property type="protein sequence ID" value="EGG55034.1"/>
    <property type="molecule type" value="Genomic_DNA"/>
</dbReference>
<reference evidence="1 2" key="1">
    <citation type="submission" date="2011-02" db="EMBL/GenBank/DDBJ databases">
        <authorList>
            <person name="Weinstock G."/>
            <person name="Sodergren E."/>
            <person name="Clifton S."/>
            <person name="Fulton L."/>
            <person name="Fulton B."/>
            <person name="Courtney L."/>
            <person name="Fronick C."/>
            <person name="Harrison M."/>
            <person name="Strong C."/>
            <person name="Farmer C."/>
            <person name="Delahaunty K."/>
            <person name="Markovic C."/>
            <person name="Hall O."/>
            <person name="Minx P."/>
            <person name="Tomlinson C."/>
            <person name="Mitreva M."/>
            <person name="Hou S."/>
            <person name="Chen J."/>
            <person name="Wollam A."/>
            <person name="Pepin K.H."/>
            <person name="Johnson M."/>
            <person name="Bhonagiri V."/>
            <person name="Zhang X."/>
            <person name="Suruliraj S."/>
            <person name="Warren W."/>
            <person name="Chinwalla A."/>
            <person name="Mardis E.R."/>
            <person name="Wilson R.K."/>
        </authorList>
    </citation>
    <scope>NUCLEOTIDE SEQUENCE [LARGE SCALE GENOMIC DNA]</scope>
    <source>
        <strain evidence="1 2">YIT 11859</strain>
    </source>
</reference>
<evidence type="ECO:0000313" key="1">
    <source>
        <dbReference type="EMBL" id="EGG55034.1"/>
    </source>
</evidence>
<organism evidence="1 2">
    <name type="scientific">Parasutterella excrementihominis YIT 11859</name>
    <dbReference type="NCBI Taxonomy" id="762966"/>
    <lineage>
        <taxon>Bacteria</taxon>
        <taxon>Pseudomonadati</taxon>
        <taxon>Pseudomonadota</taxon>
        <taxon>Betaproteobacteria</taxon>
        <taxon>Burkholderiales</taxon>
        <taxon>Sutterellaceae</taxon>
        <taxon>Parasutterella</taxon>
    </lineage>
</organism>
<dbReference type="Proteomes" id="UP000005156">
    <property type="component" value="Unassembled WGS sequence"/>
</dbReference>
<name>F3QJZ1_9BURK</name>
<accession>F3QJZ1</accession>
<sequence>MLVSPEGLRYFFRAVYFLLMQESFCIALSSRVLGLSVEKI</sequence>
<proteinExistence type="predicted"/>
<comment type="caution">
    <text evidence="1">The sequence shown here is derived from an EMBL/GenBank/DDBJ whole genome shotgun (WGS) entry which is preliminary data.</text>
</comment>